<name>A0A812WLM8_9DINO</name>
<evidence type="ECO:0000313" key="2">
    <source>
        <dbReference type="Proteomes" id="UP000601435"/>
    </source>
</evidence>
<sequence length="321" mass="34911">MKRLKVVLQLIKGGFGNGTRRGGASITANGSDYVHKKKKLNACLQCVGAGPAEEGHGTCTLSAGEKYLRLKLLPARVANQGLNTRWLWMPDNGDSLMISLRGTMQLDPDDVQTEIVPEVPGEGVNWYKEEADESLAQCSRPPPARQHGMAPQLAPTMADSQAPKYDGSITSSCGMASSSLDRSVGPSLGSVGERFGFLESIYGQWHDGHRSDAGEEQFGYPDPNVRPPRLHVVQAILQQWVARLLQDDARGMIVHLDGEEVDDWAHMAQADILVMAPSAFSWVAALINEKCVLAFRGTEALPDWIVHTGTLHGEQHAQLGR</sequence>
<proteinExistence type="predicted"/>
<keyword evidence="2" id="KW-1185">Reference proteome</keyword>
<dbReference type="AlphaFoldDB" id="A0A812WLM8"/>
<comment type="caution">
    <text evidence="1">The sequence shown here is derived from an EMBL/GenBank/DDBJ whole genome shotgun (WGS) entry which is preliminary data.</text>
</comment>
<organism evidence="1 2">
    <name type="scientific">Symbiodinium necroappetens</name>
    <dbReference type="NCBI Taxonomy" id="1628268"/>
    <lineage>
        <taxon>Eukaryota</taxon>
        <taxon>Sar</taxon>
        <taxon>Alveolata</taxon>
        <taxon>Dinophyceae</taxon>
        <taxon>Suessiales</taxon>
        <taxon>Symbiodiniaceae</taxon>
        <taxon>Symbiodinium</taxon>
    </lineage>
</organism>
<dbReference type="EMBL" id="CAJNJA010033784">
    <property type="protein sequence ID" value="CAE7683763.1"/>
    <property type="molecule type" value="Genomic_DNA"/>
</dbReference>
<gene>
    <name evidence="1" type="primary">HSP90</name>
    <name evidence="1" type="ORF">SNEC2469_LOCUS19676</name>
</gene>
<dbReference type="OrthoDB" id="416448at2759"/>
<accession>A0A812WLM8</accession>
<reference evidence="1" key="1">
    <citation type="submission" date="2021-02" db="EMBL/GenBank/DDBJ databases">
        <authorList>
            <person name="Dougan E. K."/>
            <person name="Rhodes N."/>
            <person name="Thang M."/>
            <person name="Chan C."/>
        </authorList>
    </citation>
    <scope>NUCLEOTIDE SEQUENCE</scope>
</reference>
<feature type="non-terminal residue" evidence="1">
    <location>
        <position position="1"/>
    </location>
</feature>
<protein>
    <submittedName>
        <fullName evidence="1">HSP90 protein</fullName>
    </submittedName>
</protein>
<evidence type="ECO:0000313" key="1">
    <source>
        <dbReference type="EMBL" id="CAE7683763.1"/>
    </source>
</evidence>
<dbReference type="Proteomes" id="UP000601435">
    <property type="component" value="Unassembled WGS sequence"/>
</dbReference>